<sequence length="254" mass="29579">MKDVIRQQLRKIEVEHNVKIIYACEAGSRATGLETISSDYDVRFLYIHPIKWYLSIEKKNDVISKPIYEQLDLHGWDLHKALFLFKKSNPTLLEWLHSPHIYQINEEILLKIKESIPVVFSAKACFYHYLKMASGNFQEVLQQLNTSVKQYLNVVRPLLICLWLEKNKSYPPIQFHTLVHGCHPYIKEDLNNLALLKKGHTATVNFSTITTFIEIELDRLSTVTKTMLEHKDKGSAPLDEIFTLALENMWGIKL</sequence>
<evidence type="ECO:0000313" key="1">
    <source>
        <dbReference type="EMBL" id="OIJ04746.1"/>
    </source>
</evidence>
<dbReference type="EMBL" id="CP063356">
    <property type="protein sequence ID" value="QOY34992.1"/>
    <property type="molecule type" value="Genomic_DNA"/>
</dbReference>
<reference evidence="2" key="4">
    <citation type="submission" date="2020-10" db="EMBL/GenBank/DDBJ databases">
        <authorList>
            <person name="Bassil N.M."/>
            <person name="Lloyd J.R."/>
        </authorList>
    </citation>
    <scope>NUCLEOTIDE SEQUENCE</scope>
    <source>
        <strain evidence="2">NB2006</strain>
    </source>
</reference>
<dbReference type="GO" id="GO:0016740">
    <property type="term" value="F:transferase activity"/>
    <property type="evidence" value="ECO:0007669"/>
    <property type="project" value="UniProtKB-KW"/>
</dbReference>
<dbReference type="InterPro" id="IPR018775">
    <property type="entry name" value="RlaP"/>
</dbReference>
<dbReference type="AlphaFoldDB" id="A0A1S2KX88"/>
<dbReference type="PANTHER" id="PTHR34817">
    <property type="entry name" value="NUCLEOTIDYLTRANSFERASE"/>
    <property type="match status" value="1"/>
</dbReference>
<gene>
    <name evidence="2" type="ORF">AWH56_020095</name>
    <name evidence="1" type="ORF">AWH56_22505</name>
</gene>
<reference evidence="2 3" key="2">
    <citation type="journal article" date="2017" name="Genome Announc.">
        <title>Draft Genome Sequences of Four Alkaliphilic Bacteria Belonging to the Anaerobacillus Genus.</title>
        <authorList>
            <person name="Bassil N.M."/>
            <person name="Lloyd J.R."/>
        </authorList>
    </citation>
    <scope>NUCLEOTIDE SEQUENCE [LARGE SCALE GENOMIC DNA]</scope>
    <source>
        <strain evidence="2 3">NB2006</strain>
    </source>
</reference>
<protein>
    <submittedName>
        <fullName evidence="2">Nucleotidyltransferase domain-containing protein</fullName>
    </submittedName>
</protein>
<dbReference type="OrthoDB" id="9796845at2"/>
<dbReference type="KEGG" id="aia:AWH56_020095"/>
<dbReference type="EMBL" id="LQXD01000197">
    <property type="protein sequence ID" value="OIJ04746.1"/>
    <property type="molecule type" value="Genomic_DNA"/>
</dbReference>
<accession>A0A1S2KX88</accession>
<keyword evidence="3" id="KW-1185">Reference proteome</keyword>
<dbReference type="RefSeq" id="WP_071319163.1">
    <property type="nucleotide sequence ID" value="NZ_CP063356.2"/>
</dbReference>
<dbReference type="PANTHER" id="PTHR34817:SF2">
    <property type="entry name" value="NUCLEOTIDYLTRANSFERASE"/>
    <property type="match status" value="1"/>
</dbReference>
<evidence type="ECO:0000313" key="3">
    <source>
        <dbReference type="Proteomes" id="UP000180175"/>
    </source>
</evidence>
<organism evidence="1 3">
    <name type="scientific">Anaerobacillus isosaccharinicus</name>
    <dbReference type="NCBI Taxonomy" id="1532552"/>
    <lineage>
        <taxon>Bacteria</taxon>
        <taxon>Bacillati</taxon>
        <taxon>Bacillota</taxon>
        <taxon>Bacilli</taxon>
        <taxon>Bacillales</taxon>
        <taxon>Bacillaceae</taxon>
        <taxon>Anaerobacillus</taxon>
    </lineage>
</organism>
<reference evidence="2 3" key="3">
    <citation type="journal article" date="2019" name="Int. J. Syst. Evol. Microbiol.">
        <title>Anaerobacillus isosaccharinicus sp. nov., an alkaliphilic bacterium which degrades isosaccharinic acid.</title>
        <authorList>
            <person name="Bassil N.M."/>
            <person name="Lloyd J.R."/>
        </authorList>
    </citation>
    <scope>NUCLEOTIDE SEQUENCE [LARGE SCALE GENOMIC DNA]</scope>
    <source>
        <strain evidence="2 3">NB2006</strain>
    </source>
</reference>
<evidence type="ECO:0000313" key="2">
    <source>
        <dbReference type="EMBL" id="QOY34992.1"/>
    </source>
</evidence>
<keyword evidence="2" id="KW-0808">Transferase</keyword>
<dbReference type="Proteomes" id="UP000180175">
    <property type="component" value="Chromosome"/>
</dbReference>
<dbReference type="Pfam" id="PF10127">
    <property type="entry name" value="RlaP"/>
    <property type="match status" value="1"/>
</dbReference>
<reference evidence="1 3" key="1">
    <citation type="submission" date="2016-10" db="EMBL/GenBank/DDBJ databases">
        <title>Draft genome sequences of four alkaliphilic bacteria belonging to the Anaerobacillus genus.</title>
        <authorList>
            <person name="Bassil N.M."/>
            <person name="Lloyd J.R."/>
        </authorList>
    </citation>
    <scope>NUCLEOTIDE SEQUENCE [LARGE SCALE GENOMIC DNA]</scope>
    <source>
        <strain evidence="1 3">NB2006</strain>
    </source>
</reference>
<name>A0A1S2KX88_9BACI</name>
<proteinExistence type="predicted"/>